<evidence type="ECO:0000256" key="14">
    <source>
        <dbReference type="PIRSR" id="PIRSR005149-1"/>
    </source>
</evidence>
<feature type="binding site" evidence="14">
    <location>
        <position position="311"/>
    </location>
    <ligand>
        <name>Zn(2+)</name>
        <dbReference type="ChEBI" id="CHEBI:29105"/>
        <label>1</label>
    </ligand>
</feature>
<dbReference type="GO" id="GO:0006633">
    <property type="term" value="P:fatty acid biosynthetic process"/>
    <property type="evidence" value="ECO:0007669"/>
    <property type="project" value="UniProtKB-KW"/>
</dbReference>
<accession>A0AAN5D1A3</accession>
<keyword evidence="15" id="KW-0408">Iron</keyword>
<evidence type="ECO:0000256" key="8">
    <source>
        <dbReference type="ARBA" id="ARBA00022833"/>
    </source>
</evidence>
<dbReference type="PIRSF" id="PIRSF005149">
    <property type="entry name" value="IPC-B_HD"/>
    <property type="match status" value="1"/>
</dbReference>
<keyword evidence="5 14" id="KW-0479">Metal-binding</keyword>
<evidence type="ECO:0000256" key="10">
    <source>
        <dbReference type="ARBA" id="ARBA00023002"/>
    </source>
</evidence>
<dbReference type="SUPFAM" id="SSF55856">
    <property type="entry name" value="Cytochrome b5-like heme/steroid binding domain"/>
    <property type="match status" value="1"/>
</dbReference>
<keyword evidence="8 14" id="KW-0862">Zinc</keyword>
<sequence length="339" mass="38726">FQSRRMGAESNEDKNGKPLLVHLDGVLYDIARFASKHPGGTKVLQKVSGMEIGKYMRGEERLIGVRHEHSTAAFEMIRKYDVSKEHEVNHPPPSPSMCHPSQLDPILSSNRGILGQVGSLGKDYWRWIHQPYEGTLRLFDSDVLERCTRTAWWIIPSVWLPVVSLFTLIALSQLYESIGLVSGGVVWASFFILGVLMWTLTEYLLHRFVFHWVPSPDSPSQLVLHFLLHGIHHKTPMDGDRLVFPPVPAVPIVAFFALIYSNILPWPVFCAFGSGKLFGYVMYDCIHYYLHHGTPRPTTHLHFQKVYHHNHHFKDYDVAFGISTTLWDHFFSTVGMGPL</sequence>
<keyword evidence="4 16" id="KW-0812">Transmembrane</keyword>
<dbReference type="PANTHER" id="PTHR12863:SF1">
    <property type="entry name" value="FATTY ACID 2-HYDROXYLASE"/>
    <property type="match status" value="1"/>
</dbReference>
<evidence type="ECO:0000256" key="13">
    <source>
        <dbReference type="ARBA" id="ARBA00023160"/>
    </source>
</evidence>
<evidence type="ECO:0000256" key="5">
    <source>
        <dbReference type="ARBA" id="ARBA00022723"/>
    </source>
</evidence>
<name>A0AAN5D1A3_9BILA</name>
<dbReference type="InterPro" id="IPR006694">
    <property type="entry name" value="Fatty_acid_hydroxylase"/>
</dbReference>
<evidence type="ECO:0000313" key="18">
    <source>
        <dbReference type="EMBL" id="GMR53842.1"/>
    </source>
</evidence>
<evidence type="ECO:0000256" key="9">
    <source>
        <dbReference type="ARBA" id="ARBA00022989"/>
    </source>
</evidence>
<keyword evidence="3" id="KW-0444">Lipid biosynthesis</keyword>
<dbReference type="EMBL" id="BTRK01000005">
    <property type="protein sequence ID" value="GMR53842.1"/>
    <property type="molecule type" value="Genomic_DNA"/>
</dbReference>
<comment type="similarity">
    <text evidence="2">Belongs to the sterol desaturase family. SCS7 subfamily.</text>
</comment>
<feature type="binding site" evidence="14">
    <location>
        <position position="308"/>
    </location>
    <ligand>
        <name>Zn(2+)</name>
        <dbReference type="ChEBI" id="CHEBI:29105"/>
        <label>1</label>
    </ligand>
</feature>
<proteinExistence type="inferred from homology"/>
<dbReference type="InterPro" id="IPR036400">
    <property type="entry name" value="Cyt_B5-like_heme/steroid_sf"/>
</dbReference>
<evidence type="ECO:0000256" key="7">
    <source>
        <dbReference type="ARBA" id="ARBA00022832"/>
    </source>
</evidence>
<protein>
    <recommendedName>
        <fullName evidence="17">Cytochrome b5 heme-binding domain-containing protein</fullName>
    </recommendedName>
</protein>
<feature type="domain" description="Cytochrome b5 heme-binding" evidence="17">
    <location>
        <begin position="1"/>
        <end position="86"/>
    </location>
</feature>
<feature type="binding site" description="axial binding residue" evidence="15">
    <location>
        <position position="69"/>
    </location>
    <ligand>
        <name>heme</name>
        <dbReference type="ChEBI" id="CHEBI:30413"/>
    </ligand>
    <ligandPart>
        <name>Fe</name>
        <dbReference type="ChEBI" id="CHEBI:18248"/>
    </ligandPart>
</feature>
<evidence type="ECO:0000256" key="6">
    <source>
        <dbReference type="ARBA" id="ARBA00022824"/>
    </source>
</evidence>
<keyword evidence="15" id="KW-0349">Heme</keyword>
<feature type="binding site" evidence="14">
    <location>
        <position position="233"/>
    </location>
    <ligand>
        <name>Zn(2+)</name>
        <dbReference type="ChEBI" id="CHEBI:29105"/>
        <label>1</label>
    </ligand>
</feature>
<dbReference type="GO" id="GO:0005506">
    <property type="term" value="F:iron ion binding"/>
    <property type="evidence" value="ECO:0007669"/>
    <property type="project" value="InterPro"/>
</dbReference>
<evidence type="ECO:0000256" key="2">
    <source>
        <dbReference type="ARBA" id="ARBA00005747"/>
    </source>
</evidence>
<evidence type="ECO:0000313" key="19">
    <source>
        <dbReference type="Proteomes" id="UP001328107"/>
    </source>
</evidence>
<dbReference type="Proteomes" id="UP001328107">
    <property type="component" value="Unassembled WGS sequence"/>
</dbReference>
<keyword evidence="12 16" id="KW-0472">Membrane</keyword>
<keyword evidence="6" id="KW-0256">Endoplasmic reticulum</keyword>
<dbReference type="InterPro" id="IPR014430">
    <property type="entry name" value="Scs7"/>
</dbReference>
<comment type="caution">
    <text evidence="18">The sequence shown here is derived from an EMBL/GenBank/DDBJ whole genome shotgun (WGS) entry which is preliminary data.</text>
</comment>
<feature type="binding site" evidence="14">
    <location>
        <position position="211"/>
    </location>
    <ligand>
        <name>Zn(2+)</name>
        <dbReference type="ChEBI" id="CHEBI:29105"/>
        <label>1</label>
    </ligand>
</feature>
<evidence type="ECO:0000256" key="11">
    <source>
        <dbReference type="ARBA" id="ARBA00023098"/>
    </source>
</evidence>
<feature type="transmembrane region" description="Helical" evidence="16">
    <location>
        <begin position="151"/>
        <end position="171"/>
    </location>
</feature>
<keyword evidence="11" id="KW-0443">Lipid metabolism</keyword>
<evidence type="ECO:0000256" key="16">
    <source>
        <dbReference type="SAM" id="Phobius"/>
    </source>
</evidence>
<evidence type="ECO:0000256" key="3">
    <source>
        <dbReference type="ARBA" id="ARBA00022516"/>
    </source>
</evidence>
<comment type="cofactor">
    <cofactor evidence="15">
        <name>Fe cation</name>
        <dbReference type="ChEBI" id="CHEBI:24875"/>
    </cofactor>
</comment>
<evidence type="ECO:0000256" key="12">
    <source>
        <dbReference type="ARBA" id="ARBA00023136"/>
    </source>
</evidence>
<feature type="binding site" evidence="14">
    <location>
        <position position="312"/>
    </location>
    <ligand>
        <name>Zn(2+)</name>
        <dbReference type="ChEBI" id="CHEBI:29105"/>
        <label>1</label>
    </ligand>
</feature>
<dbReference type="PANTHER" id="PTHR12863">
    <property type="entry name" value="FATTY ACID HYDROXYLASE"/>
    <property type="match status" value="1"/>
</dbReference>
<keyword evidence="9 16" id="KW-1133">Transmembrane helix</keyword>
<reference evidence="19" key="1">
    <citation type="submission" date="2022-10" db="EMBL/GenBank/DDBJ databases">
        <title>Genome assembly of Pristionchus species.</title>
        <authorList>
            <person name="Yoshida K."/>
            <person name="Sommer R.J."/>
        </authorList>
    </citation>
    <scope>NUCLEOTIDE SEQUENCE [LARGE SCALE GENOMIC DNA]</scope>
    <source>
        <strain evidence="19">RS5460</strain>
    </source>
</reference>
<dbReference type="PROSITE" id="PS50255">
    <property type="entry name" value="CYTOCHROME_B5_2"/>
    <property type="match status" value="1"/>
</dbReference>
<dbReference type="GO" id="GO:0005789">
    <property type="term" value="C:endoplasmic reticulum membrane"/>
    <property type="evidence" value="ECO:0007669"/>
    <property type="project" value="UniProtKB-SubCell"/>
</dbReference>
<dbReference type="Pfam" id="PF04116">
    <property type="entry name" value="FA_hydroxylase"/>
    <property type="match status" value="1"/>
</dbReference>
<feature type="binding site" evidence="14">
    <location>
        <position position="291"/>
    </location>
    <ligand>
        <name>Zn(2+)</name>
        <dbReference type="ChEBI" id="CHEBI:29105"/>
        <label>1</label>
    </ligand>
</feature>
<keyword evidence="19" id="KW-1185">Reference proteome</keyword>
<keyword evidence="10" id="KW-0560">Oxidoreductase</keyword>
<evidence type="ECO:0000256" key="15">
    <source>
        <dbReference type="PIRSR" id="PIRSR005149-50"/>
    </source>
</evidence>
<evidence type="ECO:0000256" key="1">
    <source>
        <dbReference type="ARBA" id="ARBA00004477"/>
    </source>
</evidence>
<feature type="binding site" evidence="14">
    <location>
        <position position="287"/>
    </location>
    <ligand>
        <name>Zn(2+)</name>
        <dbReference type="ChEBI" id="CHEBI:29105"/>
        <label>1</label>
    </ligand>
</feature>
<evidence type="ECO:0000256" key="4">
    <source>
        <dbReference type="ARBA" id="ARBA00022692"/>
    </source>
</evidence>
<gene>
    <name evidence="18" type="ORF">PMAYCL1PPCAC_24037</name>
</gene>
<feature type="binding site" evidence="14">
    <location>
        <position position="206"/>
    </location>
    <ligand>
        <name>Zn(2+)</name>
        <dbReference type="ChEBI" id="CHEBI:29105"/>
        <label>1</label>
    </ligand>
</feature>
<comment type="subcellular location">
    <subcellularLocation>
        <location evidence="1">Endoplasmic reticulum membrane</location>
        <topology evidence="1">Multi-pass membrane protein</topology>
    </subcellularLocation>
</comment>
<dbReference type="InterPro" id="IPR001199">
    <property type="entry name" value="Cyt_B5-like_heme/steroid-bd"/>
</dbReference>
<keyword evidence="13" id="KW-0275">Fatty acid biosynthesis</keyword>
<dbReference type="GO" id="GO:0080132">
    <property type="term" value="F:fatty acid 2-hydroxylase activity"/>
    <property type="evidence" value="ECO:0007669"/>
    <property type="project" value="InterPro"/>
</dbReference>
<feature type="binding site" evidence="14">
    <location>
        <position position="229"/>
    </location>
    <ligand>
        <name>Zn(2+)</name>
        <dbReference type="ChEBI" id="CHEBI:29105"/>
        <label>1</label>
    </ligand>
</feature>
<evidence type="ECO:0000259" key="17">
    <source>
        <dbReference type="PROSITE" id="PS50255"/>
    </source>
</evidence>
<comment type="cofactor">
    <cofactor evidence="14">
        <name>Zn(2+)</name>
        <dbReference type="ChEBI" id="CHEBI:29105"/>
    </cofactor>
    <text evidence="14">Binds 2 Zn(2+) ions per subunit that likely form a catalytic dimetal center.</text>
</comment>
<dbReference type="AlphaFoldDB" id="A0AAN5D1A3"/>
<feature type="binding site" evidence="14">
    <location>
        <position position="232"/>
    </location>
    <ligand>
        <name>Zn(2+)</name>
        <dbReference type="ChEBI" id="CHEBI:29105"/>
        <label>1</label>
    </ligand>
</feature>
<dbReference type="Gene3D" id="3.10.120.10">
    <property type="entry name" value="Cytochrome b5-like heme/steroid binding domain"/>
    <property type="match status" value="1"/>
</dbReference>
<feature type="transmembrane region" description="Helical" evidence="16">
    <location>
        <begin position="178"/>
        <end position="200"/>
    </location>
</feature>
<feature type="non-terminal residue" evidence="18">
    <location>
        <position position="1"/>
    </location>
</feature>
<feature type="binding site" description="axial binding residue" evidence="15">
    <location>
        <position position="37"/>
    </location>
    <ligand>
        <name>heme</name>
        <dbReference type="ChEBI" id="CHEBI:30413"/>
    </ligand>
    <ligandPart>
        <name>Fe</name>
        <dbReference type="ChEBI" id="CHEBI:18248"/>
    </ligandPart>
</feature>
<organism evidence="18 19">
    <name type="scientific">Pristionchus mayeri</name>
    <dbReference type="NCBI Taxonomy" id="1317129"/>
    <lineage>
        <taxon>Eukaryota</taxon>
        <taxon>Metazoa</taxon>
        <taxon>Ecdysozoa</taxon>
        <taxon>Nematoda</taxon>
        <taxon>Chromadorea</taxon>
        <taxon>Rhabditida</taxon>
        <taxon>Rhabditina</taxon>
        <taxon>Diplogasteromorpha</taxon>
        <taxon>Diplogasteroidea</taxon>
        <taxon>Neodiplogasteridae</taxon>
        <taxon>Pristionchus</taxon>
    </lineage>
</organism>
<dbReference type="Pfam" id="PF00173">
    <property type="entry name" value="Cyt-b5"/>
    <property type="match status" value="1"/>
</dbReference>
<feature type="transmembrane region" description="Helical" evidence="16">
    <location>
        <begin position="249"/>
        <end position="272"/>
    </location>
</feature>
<keyword evidence="7" id="KW-0276">Fatty acid metabolism</keyword>